<dbReference type="eggNOG" id="ENOG5031T4X">
    <property type="taxonomic scope" value="Bacteria"/>
</dbReference>
<dbReference type="Proteomes" id="UP000288351">
    <property type="component" value="Unassembled WGS sequence"/>
</dbReference>
<dbReference type="EMBL" id="BHXC01000007">
    <property type="protein sequence ID" value="GCB93231.1"/>
    <property type="molecule type" value="Genomic_DNA"/>
</dbReference>
<evidence type="ECO:0000313" key="2">
    <source>
        <dbReference type="Proteomes" id="UP000288351"/>
    </source>
</evidence>
<dbReference type="RefSeq" id="WP_016571670.1">
    <property type="nucleotide sequence ID" value="NZ_BHXC01000007.1"/>
</dbReference>
<gene>
    <name evidence="1" type="ORF">SALB_06012</name>
</gene>
<organism evidence="1 2">
    <name type="scientific">Streptomyces noursei</name>
    <name type="common">Streptomyces albulus</name>
    <dbReference type="NCBI Taxonomy" id="1971"/>
    <lineage>
        <taxon>Bacteria</taxon>
        <taxon>Bacillati</taxon>
        <taxon>Actinomycetota</taxon>
        <taxon>Actinomycetes</taxon>
        <taxon>Kitasatosporales</taxon>
        <taxon>Streptomycetaceae</taxon>
        <taxon>Streptomyces</taxon>
    </lineage>
</organism>
<comment type="caution">
    <text evidence="1">The sequence shown here is derived from an EMBL/GenBank/DDBJ whole genome shotgun (WGS) entry which is preliminary data.</text>
</comment>
<proteinExistence type="predicted"/>
<sequence length="92" mass="8647">MKQGTVKTLGAVALGAAIAATAAGAANAAPAGNSIDTNRVLHSLPVKDATSTLSGATKGGGSDVKAPVTSKGNQLLGGIPAGTVTKNLPLGG</sequence>
<dbReference type="AlphaFoldDB" id="A0A059WCN8"/>
<evidence type="ECO:0000313" key="1">
    <source>
        <dbReference type="EMBL" id="GCB93231.1"/>
    </source>
</evidence>
<name>A0A059WCN8_STRNR</name>
<dbReference type="STRING" id="68570.DC74_5080"/>
<reference evidence="1 2" key="1">
    <citation type="journal article" date="2019" name="Microbiol. Resour. Announc.">
        <title>Draft Genome Sequence of the Most Traditional epsilon-Poly-l-Lysine Producer, Streptomyces albulus NBRC14147.</title>
        <authorList>
            <person name="Yamanaka K."/>
            <person name="Hamano Y."/>
        </authorList>
    </citation>
    <scope>NUCLEOTIDE SEQUENCE [LARGE SCALE GENOMIC DNA]</scope>
    <source>
        <strain evidence="1 2">NBRC 14147</strain>
    </source>
</reference>
<protein>
    <submittedName>
        <fullName evidence="1">Uncharacterized protein</fullName>
    </submittedName>
</protein>
<accession>A0A059WCN8</accession>